<evidence type="ECO:0000256" key="1">
    <source>
        <dbReference type="ARBA" id="ARBA00004141"/>
    </source>
</evidence>
<feature type="transmembrane region" description="Helical" evidence="5">
    <location>
        <begin position="82"/>
        <end position="106"/>
    </location>
</feature>
<dbReference type="Pfam" id="PF00664">
    <property type="entry name" value="ABC_membrane"/>
    <property type="match status" value="1"/>
</dbReference>
<evidence type="ECO:0000256" key="5">
    <source>
        <dbReference type="SAM" id="Phobius"/>
    </source>
</evidence>
<keyword evidence="3 5" id="KW-1133">Transmembrane helix</keyword>
<protein>
    <recommendedName>
        <fullName evidence="6">ABC transmembrane type-1 domain-containing protein</fullName>
    </recommendedName>
</protein>
<dbReference type="Proteomes" id="UP001217089">
    <property type="component" value="Unassembled WGS sequence"/>
</dbReference>
<dbReference type="InterPro" id="IPR011527">
    <property type="entry name" value="ABC1_TM_dom"/>
</dbReference>
<proteinExistence type="predicted"/>
<dbReference type="PANTHER" id="PTHR24222:SF76">
    <property type="entry name" value="MYCOBACTIN IMPORT ATP-BINDING_PERMEASE PROTEIN IRTB"/>
    <property type="match status" value="1"/>
</dbReference>
<dbReference type="PROSITE" id="PS50929">
    <property type="entry name" value="ABC_TM1F"/>
    <property type="match status" value="1"/>
</dbReference>
<evidence type="ECO:0000259" key="6">
    <source>
        <dbReference type="PROSITE" id="PS50929"/>
    </source>
</evidence>
<evidence type="ECO:0000256" key="3">
    <source>
        <dbReference type="ARBA" id="ARBA00022989"/>
    </source>
</evidence>
<feature type="domain" description="ABC transmembrane type-1" evidence="6">
    <location>
        <begin position="140"/>
        <end position="234"/>
    </location>
</feature>
<keyword evidence="4 5" id="KW-0472">Membrane</keyword>
<evidence type="ECO:0000256" key="4">
    <source>
        <dbReference type="ARBA" id="ARBA00023136"/>
    </source>
</evidence>
<gene>
    <name evidence="7" type="ORF">KUTeg_002033</name>
</gene>
<accession>A0ABQ9FUL2</accession>
<reference evidence="7 8" key="1">
    <citation type="submission" date="2022-12" db="EMBL/GenBank/DDBJ databases">
        <title>Chromosome-level genome of Tegillarca granosa.</title>
        <authorList>
            <person name="Kim J."/>
        </authorList>
    </citation>
    <scope>NUCLEOTIDE SEQUENCE [LARGE SCALE GENOMIC DNA]</scope>
    <source>
        <strain evidence="7">Teg-2019</strain>
        <tissue evidence="7">Adductor muscle</tissue>
    </source>
</reference>
<dbReference type="InterPro" id="IPR039421">
    <property type="entry name" value="Type_1_exporter"/>
</dbReference>
<evidence type="ECO:0000256" key="2">
    <source>
        <dbReference type="ARBA" id="ARBA00022692"/>
    </source>
</evidence>
<dbReference type="SUPFAM" id="SSF90123">
    <property type="entry name" value="ABC transporter transmembrane region"/>
    <property type="match status" value="1"/>
</dbReference>
<dbReference type="PANTHER" id="PTHR24222">
    <property type="entry name" value="ABC TRANSPORTER B FAMILY"/>
    <property type="match status" value="1"/>
</dbReference>
<sequence>MMEEEKEPLLKKHVQEGLDPNLSYTKERKSGKENYECFTQAIFAVINALHKLCLQVLFKQAFLTVRNASEEFKFRYATCWDIFLMIFGSLMAIVHGTGFPLLSLVFGDVTNTFISGPGGANRNVSPNMSLPNMTIADFNEKMTQSALKKFFHAIMRQEISWFDERQSGELTTRLADDLEKVKDGMGDKFSFVIQFASAFFSGFGVGFWKGWKMTLVMMSLSPLLAICASLMGKIKSLIVKPVINGYEKALLESRSLGIKKGNFNGFFIGLTYLVMFGTYALAFW</sequence>
<name>A0ABQ9FUL2_TEGGR</name>
<feature type="transmembrane region" description="Helical" evidence="5">
    <location>
        <begin position="189"/>
        <end position="208"/>
    </location>
</feature>
<evidence type="ECO:0000313" key="7">
    <source>
        <dbReference type="EMBL" id="KAJ8320446.1"/>
    </source>
</evidence>
<organism evidence="7 8">
    <name type="scientific">Tegillarca granosa</name>
    <name type="common">Malaysian cockle</name>
    <name type="synonym">Anadara granosa</name>
    <dbReference type="NCBI Taxonomy" id="220873"/>
    <lineage>
        <taxon>Eukaryota</taxon>
        <taxon>Metazoa</taxon>
        <taxon>Spiralia</taxon>
        <taxon>Lophotrochozoa</taxon>
        <taxon>Mollusca</taxon>
        <taxon>Bivalvia</taxon>
        <taxon>Autobranchia</taxon>
        <taxon>Pteriomorphia</taxon>
        <taxon>Arcoida</taxon>
        <taxon>Arcoidea</taxon>
        <taxon>Arcidae</taxon>
        <taxon>Tegillarca</taxon>
    </lineage>
</organism>
<comment type="subcellular location">
    <subcellularLocation>
        <location evidence="1">Membrane</location>
        <topology evidence="1">Multi-pass membrane protein</topology>
    </subcellularLocation>
</comment>
<evidence type="ECO:0000313" key="8">
    <source>
        <dbReference type="Proteomes" id="UP001217089"/>
    </source>
</evidence>
<dbReference type="CDD" id="cd18577">
    <property type="entry name" value="ABC_6TM_Pgp_ABCB1_D1_like"/>
    <property type="match status" value="1"/>
</dbReference>
<keyword evidence="2 5" id="KW-0812">Transmembrane</keyword>
<feature type="transmembrane region" description="Helical" evidence="5">
    <location>
        <begin position="263"/>
        <end position="282"/>
    </location>
</feature>
<comment type="caution">
    <text evidence="7">The sequence shown here is derived from an EMBL/GenBank/DDBJ whole genome shotgun (WGS) entry which is preliminary data.</text>
</comment>
<dbReference type="Gene3D" id="1.20.1560.10">
    <property type="entry name" value="ABC transporter type 1, transmembrane domain"/>
    <property type="match status" value="1"/>
</dbReference>
<dbReference type="EMBL" id="JARBDR010000141">
    <property type="protein sequence ID" value="KAJ8320446.1"/>
    <property type="molecule type" value="Genomic_DNA"/>
</dbReference>
<keyword evidence="8" id="KW-1185">Reference proteome</keyword>
<dbReference type="InterPro" id="IPR036640">
    <property type="entry name" value="ABC1_TM_sf"/>
</dbReference>